<protein>
    <submittedName>
        <fullName evidence="1">Uncharacterized protein</fullName>
    </submittedName>
</protein>
<evidence type="ECO:0000313" key="2">
    <source>
        <dbReference type="Proteomes" id="UP000706031"/>
    </source>
</evidence>
<dbReference type="RefSeq" id="WP_221786957.1">
    <property type="nucleotide sequence ID" value="NZ_JACLIC010000007.1"/>
</dbReference>
<organism evidence="1 2">
    <name type="scientific">Paenibacillus cucumis</name>
    <name type="common">ex Kampfer et al. 2016</name>
    <dbReference type="NCBI Taxonomy" id="1776858"/>
    <lineage>
        <taxon>Bacteria</taxon>
        <taxon>Bacillati</taxon>
        <taxon>Bacillota</taxon>
        <taxon>Bacilli</taxon>
        <taxon>Bacillales</taxon>
        <taxon>Paenibacillaceae</taxon>
        <taxon>Paenibacillus</taxon>
    </lineage>
</organism>
<keyword evidence="2" id="KW-1185">Reference proteome</keyword>
<sequence length="160" mass="18214">MPNHQFVVEDQTVLKENLMDAYSWDSDGKVYKRGLGVVEQAVFEDEFISYIHDTLRWLDTWNPSTDTRHTGLNVHGITVIVGQDILLKLEQIIRSWNELLSLAPDPIVLTGNYCIDVTTGKRCDEKLVYDKTVLIDQLSKLAVMTKYAAETGRCIIHFGV</sequence>
<evidence type="ECO:0000313" key="1">
    <source>
        <dbReference type="EMBL" id="MBY0202333.1"/>
    </source>
</evidence>
<comment type="caution">
    <text evidence="1">The sequence shown here is derived from an EMBL/GenBank/DDBJ whole genome shotgun (WGS) entry which is preliminary data.</text>
</comment>
<name>A0ABS7KDW9_9BACL</name>
<reference evidence="1 2" key="1">
    <citation type="submission" date="2020-08" db="EMBL/GenBank/DDBJ databases">
        <title>Fungal Genomes of the International Space Station.</title>
        <authorList>
            <person name="Seuylemezian A."/>
            <person name="Singh N.K."/>
            <person name="Wood J."/>
            <person name="Venkateswaran K."/>
        </authorList>
    </citation>
    <scope>NUCLEOTIDE SEQUENCE [LARGE SCALE GENOMIC DNA]</scope>
    <source>
        <strain evidence="1 2">S/N-304-OC-R4</strain>
    </source>
</reference>
<accession>A0ABS7KDW9</accession>
<proteinExistence type="predicted"/>
<dbReference type="Proteomes" id="UP000706031">
    <property type="component" value="Unassembled WGS sequence"/>
</dbReference>
<dbReference type="EMBL" id="JACLIC010000007">
    <property type="protein sequence ID" value="MBY0202333.1"/>
    <property type="molecule type" value="Genomic_DNA"/>
</dbReference>
<gene>
    <name evidence="1" type="ORF">H7T88_03670</name>
</gene>